<dbReference type="InterPro" id="IPR002629">
    <property type="entry name" value="Met_Synth_C/arc"/>
</dbReference>
<evidence type="ECO:0000313" key="2">
    <source>
        <dbReference type="EMBL" id="KJY63226.1"/>
    </source>
</evidence>
<feature type="domain" description="Cobalamin-independent methionine synthase MetE C-terminal/archaeal" evidence="1">
    <location>
        <begin position="43"/>
        <end position="122"/>
    </location>
</feature>
<organism evidence="2 3">
    <name type="scientific">Bombilactobacillus mellifer</name>
    <dbReference type="NCBI Taxonomy" id="1218492"/>
    <lineage>
        <taxon>Bacteria</taxon>
        <taxon>Bacillati</taxon>
        <taxon>Bacillota</taxon>
        <taxon>Bacilli</taxon>
        <taxon>Lactobacillales</taxon>
        <taxon>Lactobacillaceae</taxon>
        <taxon>Bombilactobacillus</taxon>
    </lineage>
</organism>
<keyword evidence="3" id="KW-1185">Reference proteome</keyword>
<proteinExistence type="predicted"/>
<dbReference type="GO" id="GO:0003871">
    <property type="term" value="F:5-methyltetrahydropteroyltriglutamate-homocysteine S-methyltransferase activity"/>
    <property type="evidence" value="ECO:0007669"/>
    <property type="project" value="InterPro"/>
</dbReference>
<dbReference type="PANTHER" id="PTHR43844">
    <property type="entry name" value="METHIONINE SYNTHASE"/>
    <property type="match status" value="1"/>
</dbReference>
<dbReference type="STRING" id="1218492.JG30_01350"/>
<evidence type="ECO:0000313" key="3">
    <source>
        <dbReference type="Proteomes" id="UP000033558"/>
    </source>
</evidence>
<name>A0A0F4M060_9LACO</name>
<dbReference type="GO" id="GO:0008270">
    <property type="term" value="F:zinc ion binding"/>
    <property type="evidence" value="ECO:0007669"/>
    <property type="project" value="InterPro"/>
</dbReference>
<protein>
    <submittedName>
        <fullName evidence="2">Putative methylcobalamin:homocysteine methyltransferase</fullName>
    </submittedName>
</protein>
<dbReference type="PANTHER" id="PTHR43844:SF2">
    <property type="entry name" value="SYNTHASE, VITAMIN-B12 INDEPENDENT, PUTATIVE (AFU_ORTHOLOGUE AFUA_3G12060)-RELATED"/>
    <property type="match status" value="1"/>
</dbReference>
<gene>
    <name evidence="2" type="ORF">JG30_01350</name>
</gene>
<dbReference type="InterPro" id="IPR038071">
    <property type="entry name" value="UROD/MetE-like_sf"/>
</dbReference>
<keyword evidence="2" id="KW-0489">Methyltransferase</keyword>
<dbReference type="GO" id="GO:0032259">
    <property type="term" value="P:methylation"/>
    <property type="evidence" value="ECO:0007669"/>
    <property type="project" value="UniProtKB-KW"/>
</dbReference>
<dbReference type="AlphaFoldDB" id="A0A0F4M060"/>
<dbReference type="Proteomes" id="UP000033558">
    <property type="component" value="Unassembled WGS sequence"/>
</dbReference>
<dbReference type="Gene3D" id="3.20.20.210">
    <property type="match status" value="1"/>
</dbReference>
<sequence>MQPILDIINASDTISSVHVCRGNWTQNDAALLSGSYDKLSRFFDSLDVQVLALEFSTPRAGEIKSLFKNNSLEDKITLGLGVINPRNQVIETKESIVQAVQPVLDYLPPERIWLNPDCGFATFSSCPLNSYPIIEQKIQQLCAAANALREKYC</sequence>
<dbReference type="SUPFAM" id="SSF51726">
    <property type="entry name" value="UROD/MetE-like"/>
    <property type="match status" value="1"/>
</dbReference>
<keyword evidence="2" id="KW-0808">Transferase</keyword>
<dbReference type="PATRIC" id="fig|1218492.5.peg.248"/>
<comment type="caution">
    <text evidence="2">The sequence shown here is derived from an EMBL/GenBank/DDBJ whole genome shotgun (WGS) entry which is preliminary data.</text>
</comment>
<dbReference type="OrthoDB" id="244285at2"/>
<dbReference type="EMBL" id="JXJQ01000002">
    <property type="protein sequence ID" value="KJY63226.1"/>
    <property type="molecule type" value="Genomic_DNA"/>
</dbReference>
<evidence type="ECO:0000259" key="1">
    <source>
        <dbReference type="Pfam" id="PF01717"/>
    </source>
</evidence>
<accession>A0A0F4M060</accession>
<dbReference type="GO" id="GO:0009086">
    <property type="term" value="P:methionine biosynthetic process"/>
    <property type="evidence" value="ECO:0007669"/>
    <property type="project" value="InterPro"/>
</dbReference>
<dbReference type="Pfam" id="PF01717">
    <property type="entry name" value="Meth_synt_2"/>
    <property type="match status" value="1"/>
</dbReference>
<reference evidence="2 3" key="1">
    <citation type="submission" date="2015-01" db="EMBL/GenBank/DDBJ databases">
        <title>Comparative genomics of the lactic acid bacteria isolated from the honey bee gut.</title>
        <authorList>
            <person name="Ellegaard K.M."/>
            <person name="Tamarit D."/>
            <person name="Javelind E."/>
            <person name="Olofsson T."/>
            <person name="Andersson S.G."/>
            <person name="Vasquez A."/>
        </authorList>
    </citation>
    <scope>NUCLEOTIDE SEQUENCE [LARGE SCALE GENOMIC DNA]</scope>
    <source>
        <strain evidence="2 3">Bin4</strain>
    </source>
</reference>
<dbReference type="HOGENOM" id="CLU_1765296_0_0_9"/>